<dbReference type="GO" id="GO:0030435">
    <property type="term" value="P:sporulation resulting in formation of a cellular spore"/>
    <property type="evidence" value="ECO:0007669"/>
    <property type="project" value="InterPro"/>
</dbReference>
<evidence type="ECO:0000313" key="5">
    <source>
        <dbReference type="EMBL" id="ADV42423.1"/>
    </source>
</evidence>
<dbReference type="KEGG" id="bhl:Bache_0396"/>
<reference key="1">
    <citation type="submission" date="2010-11" db="EMBL/GenBank/DDBJ databases">
        <title>The complete genome of Bacteroides helcogenes P 36-108.</title>
        <authorList>
            <consortium name="US DOE Joint Genome Institute (JGI-PGF)"/>
            <person name="Lucas S."/>
            <person name="Copeland A."/>
            <person name="Lapidus A."/>
            <person name="Bruce D."/>
            <person name="Goodwin L."/>
            <person name="Pitluck S."/>
            <person name="Kyrpides N."/>
            <person name="Mavromatis K."/>
            <person name="Ivanova N."/>
            <person name="Zeytun A."/>
            <person name="Brettin T."/>
            <person name="Detter J.C."/>
            <person name="Tapia R."/>
            <person name="Han C."/>
            <person name="Land M."/>
            <person name="Hauser L."/>
            <person name="Markowitz V."/>
            <person name="Cheng J.-F."/>
            <person name="Hugenholtz P."/>
            <person name="Woyke T."/>
            <person name="Wu D."/>
            <person name="Gronow S."/>
            <person name="Wellnitz S."/>
            <person name="Brambilla E."/>
            <person name="Klenk H.-P."/>
            <person name="Eisen J.A."/>
        </authorList>
    </citation>
    <scope>NUCLEOTIDE SEQUENCE</scope>
    <source>
        <strain>P 36-108</strain>
    </source>
</reference>
<dbReference type="InterPro" id="IPR046320">
    <property type="entry name" value="DUF4922"/>
</dbReference>
<dbReference type="eggNOG" id="COG2385">
    <property type="taxonomic scope" value="Bacteria"/>
</dbReference>
<dbReference type="InterPro" id="IPR058865">
    <property type="entry name" value="GDPGP1_C"/>
</dbReference>
<evidence type="ECO:0000259" key="3">
    <source>
        <dbReference type="Pfam" id="PF16269"/>
    </source>
</evidence>
<sequence length="811" mass="90296">MSPTIQEFFTEQLSSWKMAQDNYAALSGVRTKELNVCGIPYKVQFNPARIVSSGAKVDARSIKQRKCFLCPENLPPMQQGIPFGGHYQILVNPFPIFPRHLTIPETAHVPQRIAARFGHMLDLAQALPDYTVFYNGPRCGASAPDHAHFQAGSRGFMPIEKDWRGQVADKIACYKNAVLWHLDDAPRNTLVIQSPSKDAAEELFGIICRALPMMPGQEEPMMNLLAAHEAGQWTVFVFARAKHRPACYAAEGDANLLSSPASVDLGGVFILPVEKDFVKITAEDIAGILGEVCLSAAESAQLRQRIRQQIQTLATSPQDSRAKDNTAKGGGMENRRAEEPEVRVGIMSGTRIEFSFPTPYRLHKHCREDASSTPILPEEVQAVTSGNGKVLWNNREFDELEFSPADESTGCFELRNVTIGINFHWERQENQRFRGSLKFIAEDGKLTAVNVIRVEDYLTSVISSEMSATASLELLKAHAVISRSWLLAQIQKDKETAHAQTACPTPSQSGEEFIRWYDREDHTRFDVCADDHCQRYQGITRASTEIVKQAIAATRGQVLTYGGKICDARFSKCCGGAFEEFQYCWEDVKHPYLLKQRDFRLPHSQAAGSAAEAASPCNDLPDLTQEAEAARWIRTSPQAFCNTADKQILAQVLNNYDRETTDFYRWRVEYTQEELSALILKRSGIDYGQIIDLVPMARGTSGRLWKLKIVGTKKTLVIGKELEIRRILSASHLYSSAFVTDKEGSLPIDKDAPQGCGVQTVPARFILTGAGWGHGVGLCQIGAAVMGERGYKYDAILLHYYVGASIDRLYE</sequence>
<dbReference type="STRING" id="693979.Bache_0396"/>
<reference evidence="5 6" key="2">
    <citation type="journal article" date="2011" name="Stand. Genomic Sci.">
        <title>Complete genome sequence of Bacteroides helcogenes type strain (P 36-108).</title>
        <authorList>
            <person name="Pati A."/>
            <person name="Gronow S."/>
            <person name="Zeytun A."/>
            <person name="Lapidus A."/>
            <person name="Nolan M."/>
            <person name="Hammon N."/>
            <person name="Deshpande S."/>
            <person name="Cheng J.F."/>
            <person name="Tapia R."/>
            <person name="Han C."/>
            <person name="Goodwin L."/>
            <person name="Pitluck S."/>
            <person name="Liolios K."/>
            <person name="Pagani I."/>
            <person name="Ivanova N."/>
            <person name="Mavromatis K."/>
            <person name="Chen A."/>
            <person name="Palaniappan K."/>
            <person name="Land M."/>
            <person name="Hauser L."/>
            <person name="Chang Y.J."/>
            <person name="Jeffries C.D."/>
            <person name="Detter J.C."/>
            <person name="Brambilla E."/>
            <person name="Rohde M."/>
            <person name="Goker M."/>
            <person name="Woyke T."/>
            <person name="Bristow J."/>
            <person name="Eisen J.A."/>
            <person name="Markowitz V."/>
            <person name="Hugenholtz P."/>
            <person name="Kyrpides N.C."/>
            <person name="Klenk H.P."/>
            <person name="Lucas S."/>
        </authorList>
    </citation>
    <scope>NUCLEOTIDE SEQUENCE [LARGE SCALE GENOMIC DNA]</scope>
    <source>
        <strain evidence="6">ATCC 35417 / DSM 20613 / JCM 6297 / CCUG 15421 / P 36-108</strain>
    </source>
</reference>
<dbReference type="AlphaFoldDB" id="E6SUY7"/>
<dbReference type="OrthoDB" id="9794671at2"/>
<feature type="region of interest" description="Disordered" evidence="1">
    <location>
        <begin position="312"/>
        <end position="336"/>
    </location>
</feature>
<keyword evidence="6" id="KW-1185">Reference proteome</keyword>
<protein>
    <submittedName>
        <fullName evidence="5">SpoIID/LytB domain protein</fullName>
    </submittedName>
</protein>
<dbReference type="eggNOG" id="COG4360">
    <property type="taxonomic scope" value="Bacteria"/>
</dbReference>
<dbReference type="GO" id="GO:0030288">
    <property type="term" value="C:outer membrane-bounded periplasmic space"/>
    <property type="evidence" value="ECO:0007669"/>
    <property type="project" value="TreeGrafter"/>
</dbReference>
<dbReference type="InterPro" id="IPR013486">
    <property type="entry name" value="SpoIID/LytB"/>
</dbReference>
<dbReference type="InterPro" id="IPR036265">
    <property type="entry name" value="HIT-like_sf"/>
</dbReference>
<proteinExistence type="predicted"/>
<organism evidence="5 6">
    <name type="scientific">Bacteroides helcogenes (strain ATCC 35417 / DSM 20613 / JCM 6297 / CCUG 15421 / P 36-108)</name>
    <dbReference type="NCBI Taxonomy" id="693979"/>
    <lineage>
        <taxon>Bacteria</taxon>
        <taxon>Pseudomonadati</taxon>
        <taxon>Bacteroidota</taxon>
        <taxon>Bacteroidia</taxon>
        <taxon>Bacteroidales</taxon>
        <taxon>Bacteroidaceae</taxon>
        <taxon>Bacteroides</taxon>
    </lineage>
</organism>
<dbReference type="SUPFAM" id="SSF54197">
    <property type="entry name" value="HIT-like"/>
    <property type="match status" value="1"/>
</dbReference>
<dbReference type="EMBL" id="CP002352">
    <property type="protein sequence ID" value="ADV42423.1"/>
    <property type="molecule type" value="Genomic_DNA"/>
</dbReference>
<feature type="domain" description="DUF4922" evidence="3">
    <location>
        <begin position="8"/>
        <end position="152"/>
    </location>
</feature>
<dbReference type="PANTHER" id="PTHR30032">
    <property type="entry name" value="N-ACETYLMURAMOYL-L-ALANINE AMIDASE-RELATED"/>
    <property type="match status" value="1"/>
</dbReference>
<dbReference type="PANTHER" id="PTHR30032:SF4">
    <property type="entry name" value="AMIDASE ENHANCER"/>
    <property type="match status" value="1"/>
</dbReference>
<accession>E6SUY7</accession>
<dbReference type="Pfam" id="PF16269">
    <property type="entry name" value="DUF4922"/>
    <property type="match status" value="1"/>
</dbReference>
<feature type="domain" description="GDPGP1-like C-terminal" evidence="4">
    <location>
        <begin position="179"/>
        <end position="310"/>
    </location>
</feature>
<gene>
    <name evidence="5" type="ordered locus">Bache_0396</name>
</gene>
<dbReference type="NCBIfam" id="TIGR02669">
    <property type="entry name" value="SpoIID_LytB"/>
    <property type="match status" value="1"/>
</dbReference>
<evidence type="ECO:0000313" key="6">
    <source>
        <dbReference type="Proteomes" id="UP000008630"/>
    </source>
</evidence>
<feature type="domain" description="Sporulation stage II protein D amidase enhancer LytB N-terminal" evidence="2">
    <location>
        <begin position="443"/>
        <end position="561"/>
    </location>
</feature>
<dbReference type="HOGENOM" id="CLU_370415_0_0_10"/>
<dbReference type="InterPro" id="IPR051922">
    <property type="entry name" value="Bact_Sporulation_Assoc"/>
</dbReference>
<evidence type="ECO:0000259" key="4">
    <source>
        <dbReference type="Pfam" id="PF26216"/>
    </source>
</evidence>
<name>E6SUY7_BACT6</name>
<dbReference type="Pfam" id="PF08486">
    <property type="entry name" value="SpoIID"/>
    <property type="match status" value="1"/>
</dbReference>
<dbReference type="InterPro" id="IPR013693">
    <property type="entry name" value="SpoIID/LytB_N"/>
</dbReference>
<evidence type="ECO:0000259" key="2">
    <source>
        <dbReference type="Pfam" id="PF08486"/>
    </source>
</evidence>
<evidence type="ECO:0000256" key="1">
    <source>
        <dbReference type="SAM" id="MobiDB-lite"/>
    </source>
</evidence>
<dbReference type="RefSeq" id="WP_013546040.1">
    <property type="nucleotide sequence ID" value="NC_014933.1"/>
</dbReference>
<dbReference type="Pfam" id="PF26216">
    <property type="entry name" value="GDPGP1_C"/>
    <property type="match status" value="1"/>
</dbReference>
<dbReference type="Proteomes" id="UP000008630">
    <property type="component" value="Chromosome"/>
</dbReference>